<dbReference type="GO" id="GO:0009306">
    <property type="term" value="P:protein secretion"/>
    <property type="evidence" value="ECO:0007669"/>
    <property type="project" value="TreeGrafter"/>
</dbReference>
<protein>
    <submittedName>
        <fullName evidence="1">Uncharacterized protein</fullName>
    </submittedName>
</protein>
<proteinExistence type="predicted"/>
<dbReference type="EMBL" id="CDQK01000004">
    <property type="protein sequence ID" value="CEP23261.1"/>
    <property type="molecule type" value="Genomic_DNA"/>
</dbReference>
<evidence type="ECO:0000313" key="1">
    <source>
        <dbReference type="EMBL" id="CEP23261.1"/>
    </source>
</evidence>
<dbReference type="Pfam" id="PF05742">
    <property type="entry name" value="TANGO2"/>
    <property type="match status" value="1"/>
</dbReference>
<name>A0A0H5C5K0_CYBJN</name>
<gene>
    <name evidence="1" type="ORF">BN1211_3798</name>
</gene>
<dbReference type="GO" id="GO:0007030">
    <property type="term" value="P:Golgi organization"/>
    <property type="evidence" value="ECO:0007669"/>
    <property type="project" value="TreeGrafter"/>
</dbReference>
<dbReference type="InterPro" id="IPR008551">
    <property type="entry name" value="TANGO2"/>
</dbReference>
<dbReference type="AlphaFoldDB" id="A0A0H5C5K0"/>
<organism evidence="1 2">
    <name type="scientific">Cyberlindnera jadinii (strain ATCC 18201 / CBS 1600 / BCRC 20928 / JCM 3617 / NBRC 0987 / NRRL Y-1542)</name>
    <name type="common">Torula yeast</name>
    <name type="synonym">Candida utilis</name>
    <dbReference type="NCBI Taxonomy" id="983966"/>
    <lineage>
        <taxon>Eukaryota</taxon>
        <taxon>Fungi</taxon>
        <taxon>Dikarya</taxon>
        <taxon>Ascomycota</taxon>
        <taxon>Saccharomycotina</taxon>
        <taxon>Saccharomycetes</taxon>
        <taxon>Phaffomycetales</taxon>
        <taxon>Phaffomycetaceae</taxon>
        <taxon>Cyberlindnera</taxon>
    </lineage>
</organism>
<sequence>MAVFSPQDLARVDHGTWIALNPQTGQLAVLVNYREGPKLTVNPVSRGVLPFEYVTSLKRSRCGFLNELRAKFGSDVLEDIGGFSLMFGTIGGSFDVVSNKTADDFKVFVEPGEVHGLSNSKFDQPWEKVNIGEHKLREVLDMGITNKDELVEELFKVLSLDTMRNITNDYEANYRNIENSIFIPPLLVRDYTRGNVLAGKYYGTRTQTVILQDLKGSITYIERNLHSSDDLEEKPQQRSFEFTIPNVTKSYFH</sequence>
<dbReference type="Proteomes" id="UP000038830">
    <property type="component" value="Unassembled WGS sequence"/>
</dbReference>
<dbReference type="PANTHER" id="PTHR17985">
    <property type="entry name" value="SER/THR-RICH PROTEIN T10 IN DGCR REGION"/>
    <property type="match status" value="1"/>
</dbReference>
<dbReference type="PANTHER" id="PTHR17985:SF8">
    <property type="entry name" value="TRANSPORT AND GOLGI ORGANIZATION PROTEIN 2 HOMOLOG"/>
    <property type="match status" value="1"/>
</dbReference>
<accession>A0A0H5C5K0</accession>
<dbReference type="GO" id="GO:0005794">
    <property type="term" value="C:Golgi apparatus"/>
    <property type="evidence" value="ECO:0007669"/>
    <property type="project" value="TreeGrafter"/>
</dbReference>
<reference evidence="2" key="1">
    <citation type="journal article" date="2015" name="J. Biotechnol.">
        <title>The structure of the Cyberlindnera jadinii genome and its relation to Candida utilis analyzed by the occurrence of single nucleotide polymorphisms.</title>
        <authorList>
            <person name="Rupp O."/>
            <person name="Brinkrolf K."/>
            <person name="Buerth C."/>
            <person name="Kunigo M."/>
            <person name="Schneider J."/>
            <person name="Jaenicke S."/>
            <person name="Goesmann A."/>
            <person name="Puehler A."/>
            <person name="Jaeger K.-E."/>
            <person name="Ernst J.F."/>
        </authorList>
    </citation>
    <scope>NUCLEOTIDE SEQUENCE [LARGE SCALE GENOMIC DNA]</scope>
    <source>
        <strain evidence="2">ATCC 18201 / CBS 1600 / BCRC 20928 / JCM 3617 / NBRC 0987 / NRRL Y-1542</strain>
    </source>
</reference>
<evidence type="ECO:0000313" key="2">
    <source>
        <dbReference type="Proteomes" id="UP000038830"/>
    </source>
</evidence>